<feature type="region of interest" description="Disordered" evidence="1">
    <location>
        <begin position="1"/>
        <end position="39"/>
    </location>
</feature>
<proteinExistence type="predicted"/>
<dbReference type="AlphaFoldDB" id="A0A6J4V2P0"/>
<protein>
    <submittedName>
        <fullName evidence="2">Uncharacterized protein</fullName>
    </submittedName>
</protein>
<sequence length="39" mass="4003">WWRRGRSPAACRVAGGVSGSTSRDYACRSAHAPPDGGSG</sequence>
<feature type="non-terminal residue" evidence="2">
    <location>
        <position position="39"/>
    </location>
</feature>
<accession>A0A6J4V2P0</accession>
<reference evidence="2" key="1">
    <citation type="submission" date="2020-02" db="EMBL/GenBank/DDBJ databases">
        <authorList>
            <person name="Meier V. D."/>
        </authorList>
    </citation>
    <scope>NUCLEOTIDE SEQUENCE</scope>
    <source>
        <strain evidence="2">AVDCRST_MAG70</strain>
    </source>
</reference>
<organism evidence="2">
    <name type="scientific">uncultured Thermomicrobiales bacterium</name>
    <dbReference type="NCBI Taxonomy" id="1645740"/>
    <lineage>
        <taxon>Bacteria</taxon>
        <taxon>Pseudomonadati</taxon>
        <taxon>Thermomicrobiota</taxon>
        <taxon>Thermomicrobia</taxon>
        <taxon>Thermomicrobiales</taxon>
        <taxon>environmental samples</taxon>
    </lineage>
</organism>
<name>A0A6J4V2P0_9BACT</name>
<gene>
    <name evidence="2" type="ORF">AVDCRST_MAG70-1973</name>
</gene>
<evidence type="ECO:0000313" key="2">
    <source>
        <dbReference type="EMBL" id="CAA9565118.1"/>
    </source>
</evidence>
<evidence type="ECO:0000256" key="1">
    <source>
        <dbReference type="SAM" id="MobiDB-lite"/>
    </source>
</evidence>
<dbReference type="EMBL" id="CADCWH010000316">
    <property type="protein sequence ID" value="CAA9565118.1"/>
    <property type="molecule type" value="Genomic_DNA"/>
</dbReference>
<feature type="non-terminal residue" evidence="2">
    <location>
        <position position="1"/>
    </location>
</feature>